<dbReference type="CDD" id="cd03344">
    <property type="entry name" value="GroEL"/>
    <property type="match status" value="1"/>
</dbReference>
<dbReference type="InterPro" id="IPR001844">
    <property type="entry name" value="Cpn60/GroEL"/>
</dbReference>
<dbReference type="Gene3D" id="3.50.7.10">
    <property type="entry name" value="GroEL"/>
    <property type="match status" value="1"/>
</dbReference>
<dbReference type="AlphaFoldDB" id="Q9XYR7"/>
<dbReference type="InterPro" id="IPR027410">
    <property type="entry name" value="TCP-1-like_intermed_sf"/>
</dbReference>
<evidence type="ECO:0000256" key="4">
    <source>
        <dbReference type="ARBA" id="ARBA00022840"/>
    </source>
</evidence>
<dbReference type="HAMAP" id="MF_00600">
    <property type="entry name" value="CH60"/>
    <property type="match status" value="1"/>
</dbReference>
<evidence type="ECO:0000256" key="3">
    <source>
        <dbReference type="ARBA" id="ARBA00022741"/>
    </source>
</evidence>
<dbReference type="PROSITE" id="PS00296">
    <property type="entry name" value="CHAPERONINS_CPN60"/>
    <property type="match status" value="1"/>
</dbReference>
<dbReference type="EMBL" id="AF121264">
    <property type="protein sequence ID" value="AAD27589.1"/>
    <property type="molecule type" value="mRNA"/>
</dbReference>
<evidence type="ECO:0000256" key="6">
    <source>
        <dbReference type="ARBA" id="ARBA00023128"/>
    </source>
</evidence>
<sequence>MARLVSRTVRSGLRHYAKDVKFGADGRASMLYGVDTLADAVAVTMGPKGRNVVIEQSWGSPKITKDGVTVAKAIDFKDKYKNLGAKLVQDVANKTNEEAGDGTTCATVLARAIAKEGFENISKGANPVEVRRGVMKAVELLVAELKKMSKDVTTPEEIAQVATISANGDSSVGKLISEAMKTVGNKGVITVKDGKTLHDELETIEGMKFDRGYISPYFINTSKGAKVEFEKCLLLFSEKKISQVQDIVPALELANKYRKPIVIIAEDVDGEALTTLVLNRLKVGLQVAAVKAPGFGDNRKNTLKDMAIATGGTVFGDDANLLKIEDVQISDLGEAEEVSITKDDTLILRGKGKPEDLEKRISMIEDEMDQSTSEYEKEKLNERLAKLSKGVAVLKVGGASEVEVNEKKDRVTDALNATRAAVEEGIVPGGGVALLRALKAIENVKGENTDQDKGIRIVQKAVREPIMTIVRNAGVDPSSVVEKVLASNELPFGYDAMNDTFVDMFKAGIIDPTKVIRTALQDAAGVASLLATTECVVTELPKEEPQMAAGMGGGMGGRYGRNVLIFERGVVFGKIGIIFLLDYGLSFRCLIISSDMLF</sequence>
<keyword evidence="6" id="KW-0496">Mitochondrion</keyword>
<dbReference type="NCBIfam" id="NF009489">
    <property type="entry name" value="PRK12851.1"/>
    <property type="match status" value="1"/>
</dbReference>
<dbReference type="Pfam" id="PF00118">
    <property type="entry name" value="Cpn60_TCP1"/>
    <property type="match status" value="1"/>
</dbReference>
<dbReference type="NCBIfam" id="TIGR02348">
    <property type="entry name" value="GroEL"/>
    <property type="match status" value="1"/>
</dbReference>
<comment type="similarity">
    <text evidence="2 8">Belongs to the chaperonin (HSP60) family.</text>
</comment>
<protein>
    <submittedName>
        <fullName evidence="9">Chaperonine protein HSP60</fullName>
    </submittedName>
</protein>
<dbReference type="Gene3D" id="1.10.560.10">
    <property type="entry name" value="GroEL-like equatorial domain"/>
    <property type="match status" value="1"/>
</dbReference>
<dbReference type="PRINTS" id="PR00298">
    <property type="entry name" value="CHAPERONIN60"/>
</dbReference>
<dbReference type="FunFam" id="1.10.560.10:FF:000031">
    <property type="entry name" value="60 kDa heat shock protein, mitochondrial"/>
    <property type="match status" value="1"/>
</dbReference>
<evidence type="ECO:0000256" key="5">
    <source>
        <dbReference type="ARBA" id="ARBA00022946"/>
    </source>
</evidence>
<reference evidence="9" key="1">
    <citation type="journal article" date="2000" name="Mol. Biochem. Parasitol.">
        <title>Characterization of the heat-shock protein 60 chaperonin from Onchocerca volvulus.</title>
        <authorList>
            <person name="Wu Y."/>
            <person name="Egerton G."/>
            <person name="Ball A."/>
            <person name="Tanguay R.M."/>
            <person name="Bianco A.E."/>
        </authorList>
    </citation>
    <scope>NUCLEOTIDE SEQUENCE</scope>
</reference>
<keyword evidence="5" id="KW-0809">Transit peptide</keyword>
<dbReference type="SUPFAM" id="SSF54849">
    <property type="entry name" value="GroEL-intermediate domain like"/>
    <property type="match status" value="1"/>
</dbReference>
<dbReference type="SUPFAM" id="SSF52029">
    <property type="entry name" value="GroEL apical domain-like"/>
    <property type="match status" value="1"/>
</dbReference>
<dbReference type="GO" id="GO:0042026">
    <property type="term" value="P:protein refolding"/>
    <property type="evidence" value="ECO:0007669"/>
    <property type="project" value="InterPro"/>
</dbReference>
<name>Q9XYR7_ONCVO</name>
<evidence type="ECO:0000256" key="2">
    <source>
        <dbReference type="ARBA" id="ARBA00006607"/>
    </source>
</evidence>
<comment type="subcellular location">
    <subcellularLocation>
        <location evidence="1">Mitochondrion</location>
    </subcellularLocation>
</comment>
<dbReference type="InterPro" id="IPR002423">
    <property type="entry name" value="Cpn60/GroEL/TCP-1"/>
</dbReference>
<dbReference type="FunFam" id="3.50.7.10:FF:000001">
    <property type="entry name" value="60 kDa chaperonin"/>
    <property type="match status" value="1"/>
</dbReference>
<keyword evidence="4" id="KW-0067">ATP-binding</keyword>
<dbReference type="GO" id="GO:0140662">
    <property type="term" value="F:ATP-dependent protein folding chaperone"/>
    <property type="evidence" value="ECO:0007669"/>
    <property type="project" value="InterPro"/>
</dbReference>
<dbReference type="PANTHER" id="PTHR45633">
    <property type="entry name" value="60 KDA HEAT SHOCK PROTEIN, MITOCHONDRIAL"/>
    <property type="match status" value="1"/>
</dbReference>
<dbReference type="Gene3D" id="3.30.260.10">
    <property type="entry name" value="TCP-1-like chaperonin intermediate domain"/>
    <property type="match status" value="1"/>
</dbReference>
<dbReference type="InterPro" id="IPR027413">
    <property type="entry name" value="GROEL-like_equatorial_sf"/>
</dbReference>
<dbReference type="NCBIfam" id="NF009487">
    <property type="entry name" value="PRK12849.1"/>
    <property type="match status" value="1"/>
</dbReference>
<dbReference type="NCBIfam" id="NF009488">
    <property type="entry name" value="PRK12850.1"/>
    <property type="match status" value="1"/>
</dbReference>
<evidence type="ECO:0000313" key="9">
    <source>
        <dbReference type="EMBL" id="AAD27589.1"/>
    </source>
</evidence>
<evidence type="ECO:0000256" key="8">
    <source>
        <dbReference type="RuleBase" id="RU000418"/>
    </source>
</evidence>
<keyword evidence="7" id="KW-0143">Chaperone</keyword>
<dbReference type="HOGENOM" id="CLU_016503_3_0_1"/>
<dbReference type="NCBIfam" id="NF000592">
    <property type="entry name" value="PRK00013.1"/>
    <property type="match status" value="1"/>
</dbReference>
<dbReference type="InterPro" id="IPR018370">
    <property type="entry name" value="Chaperonin_Cpn60_CS"/>
</dbReference>
<evidence type="ECO:0000256" key="1">
    <source>
        <dbReference type="ARBA" id="ARBA00004173"/>
    </source>
</evidence>
<evidence type="ECO:0000256" key="7">
    <source>
        <dbReference type="ARBA" id="ARBA00023186"/>
    </source>
</evidence>
<dbReference type="GO" id="GO:0005739">
    <property type="term" value="C:mitochondrion"/>
    <property type="evidence" value="ECO:0007669"/>
    <property type="project" value="UniProtKB-SubCell"/>
</dbReference>
<organism evidence="9">
    <name type="scientific">Onchocerca volvulus</name>
    <dbReference type="NCBI Taxonomy" id="6282"/>
    <lineage>
        <taxon>Eukaryota</taxon>
        <taxon>Metazoa</taxon>
        <taxon>Ecdysozoa</taxon>
        <taxon>Nematoda</taxon>
        <taxon>Chromadorea</taxon>
        <taxon>Rhabditida</taxon>
        <taxon>Spirurina</taxon>
        <taxon>Spiruromorpha</taxon>
        <taxon>Filarioidea</taxon>
        <taxon>Onchocercidae</taxon>
        <taxon>Onchocerca</taxon>
    </lineage>
</organism>
<accession>Q9XYR7</accession>
<dbReference type="InterPro" id="IPR027409">
    <property type="entry name" value="GroEL-like_apical_dom_sf"/>
</dbReference>
<dbReference type="GO" id="GO:0005524">
    <property type="term" value="F:ATP binding"/>
    <property type="evidence" value="ECO:0007669"/>
    <property type="project" value="UniProtKB-KW"/>
</dbReference>
<keyword evidence="3" id="KW-0547">Nucleotide-binding</keyword>
<dbReference type="SUPFAM" id="SSF48592">
    <property type="entry name" value="GroEL equatorial domain-like"/>
    <property type="match status" value="1"/>
</dbReference>
<proteinExistence type="evidence at transcript level"/>